<evidence type="ECO:0000313" key="4">
    <source>
        <dbReference type="EMBL" id="CDW53232.1"/>
    </source>
</evidence>
<name>A0A077YYV2_TRITR</name>
<evidence type="ECO:0000259" key="3">
    <source>
        <dbReference type="Pfam" id="PF00788"/>
    </source>
</evidence>
<dbReference type="GO" id="GO:0007165">
    <property type="term" value="P:signal transduction"/>
    <property type="evidence" value="ECO:0007669"/>
    <property type="project" value="InterPro"/>
</dbReference>
<dbReference type="Pfam" id="PF00788">
    <property type="entry name" value="RA"/>
    <property type="match status" value="1"/>
</dbReference>
<feature type="compositionally biased region" description="Low complexity" evidence="2">
    <location>
        <begin position="328"/>
        <end position="339"/>
    </location>
</feature>
<dbReference type="CDD" id="cd16123">
    <property type="entry name" value="RA_RASSF7_like"/>
    <property type="match status" value="1"/>
</dbReference>
<feature type="compositionally biased region" description="Polar residues" evidence="2">
    <location>
        <begin position="301"/>
        <end position="322"/>
    </location>
</feature>
<feature type="compositionally biased region" description="Polar residues" evidence="2">
    <location>
        <begin position="283"/>
        <end position="292"/>
    </location>
</feature>
<organism evidence="4 5">
    <name type="scientific">Trichuris trichiura</name>
    <name type="common">Whipworm</name>
    <name type="synonym">Trichocephalus trichiurus</name>
    <dbReference type="NCBI Taxonomy" id="36087"/>
    <lineage>
        <taxon>Eukaryota</taxon>
        <taxon>Metazoa</taxon>
        <taxon>Ecdysozoa</taxon>
        <taxon>Nematoda</taxon>
        <taxon>Enoplea</taxon>
        <taxon>Dorylaimia</taxon>
        <taxon>Trichinellida</taxon>
        <taxon>Trichuridae</taxon>
        <taxon>Trichuris</taxon>
    </lineage>
</organism>
<protein>
    <submittedName>
        <fullName evidence="4">RA domain containing protein</fullName>
    </submittedName>
</protein>
<accession>A0A077YYV2</accession>
<feature type="domain" description="Ras-associating" evidence="3">
    <location>
        <begin position="112"/>
        <end position="183"/>
    </location>
</feature>
<dbReference type="AlphaFoldDB" id="A0A077YYV2"/>
<dbReference type="Gene3D" id="3.10.20.90">
    <property type="entry name" value="Phosphatidylinositol 3-kinase Catalytic Subunit, Chain A, domain 1"/>
    <property type="match status" value="1"/>
</dbReference>
<feature type="coiled-coil region" evidence="1">
    <location>
        <begin position="380"/>
        <end position="511"/>
    </location>
</feature>
<proteinExistence type="predicted"/>
<reference evidence="4" key="1">
    <citation type="submission" date="2014-01" db="EMBL/GenBank/DDBJ databases">
        <authorList>
            <person name="Aslett M."/>
        </authorList>
    </citation>
    <scope>NUCLEOTIDE SEQUENCE</scope>
</reference>
<dbReference type="InterPro" id="IPR033593">
    <property type="entry name" value="N-RASSF"/>
</dbReference>
<dbReference type="PANTHER" id="PTHR15286:SF6">
    <property type="entry name" value="GH01133P"/>
    <property type="match status" value="1"/>
</dbReference>
<evidence type="ECO:0000256" key="2">
    <source>
        <dbReference type="SAM" id="MobiDB-lite"/>
    </source>
</evidence>
<evidence type="ECO:0000256" key="1">
    <source>
        <dbReference type="SAM" id="Coils"/>
    </source>
</evidence>
<dbReference type="STRING" id="36087.A0A077YYV2"/>
<feature type="region of interest" description="Disordered" evidence="2">
    <location>
        <begin position="283"/>
        <end position="341"/>
    </location>
</feature>
<dbReference type="SUPFAM" id="SSF54236">
    <property type="entry name" value="Ubiquitin-like"/>
    <property type="match status" value="1"/>
</dbReference>
<dbReference type="EMBL" id="HG805845">
    <property type="protein sequence ID" value="CDW53232.1"/>
    <property type="molecule type" value="Genomic_DNA"/>
</dbReference>
<sequence>MPGNERATLLDVAHRQASRRTSPSTGREVTPEVLTTRWHDMKLLILSIHARVQVHEVDLFPVRRLALAYCPWRLANSRTTCRARVPLLRKDDSTLISLGSLERRVKERMMDLRVWVTEHGAPQVVHNVTDHTTCREVIHALAQATARTGRFVLTLRQGGNERSLAPGEKPAQFIHHLTQNASSSSDNNIKLILYHLADDTVTRRGSSIHSAGLESAETFAQSVSVPSAKGNFAGGNSFVRGMYEKGEPSKAESDSTASSSLSWLHAGRLSPYPSTSREWSKLSNSSLASQTVRHPPPSYEETMQSRCKHSTVGSLKNSSSTVKPARMSSSQGDSVSRQSWPPVSTAAELARFICGQNTVLSEQQDIMQSLDREIVRWLQRKEVQSGESDLECQIAEHENQLKNVLSNIESLKKMNLERQIAAIRRNLEKTSCEIRASTAECQKLDRRLAERNHEIKRLRAEIEAEKLYISSRLNASDDSCDLNVSDLEDQVEAAEETRKAKLAICQQLRRQLTNANMESLEECLDGLKLLQNQPARRHDSTDTGNNNGTEVISNAQELPLSKNASVWV</sequence>
<dbReference type="OrthoDB" id="10051571at2759"/>
<dbReference type="InterPro" id="IPR000159">
    <property type="entry name" value="RA_dom"/>
</dbReference>
<dbReference type="PANTHER" id="PTHR15286">
    <property type="entry name" value="RAS-ASSOCIATING DOMAIN CONTAINING PROTEIN"/>
    <property type="match status" value="1"/>
</dbReference>
<reference evidence="4" key="2">
    <citation type="submission" date="2014-03" db="EMBL/GenBank/DDBJ databases">
        <title>The whipworm genome and dual-species transcriptomics of an intimate host-pathogen interaction.</title>
        <authorList>
            <person name="Foth B.J."/>
            <person name="Tsai I.J."/>
            <person name="Reid A.J."/>
            <person name="Bancroft A.J."/>
            <person name="Nichol S."/>
            <person name="Tracey A."/>
            <person name="Holroyd N."/>
            <person name="Cotton J.A."/>
            <person name="Stanley E.J."/>
            <person name="Zarowiecki M."/>
            <person name="Liu J.Z."/>
            <person name="Huckvale T."/>
            <person name="Cooper P.J."/>
            <person name="Grencis R.K."/>
            <person name="Berriman M."/>
        </authorList>
    </citation>
    <scope>NUCLEOTIDE SEQUENCE [LARGE SCALE GENOMIC DNA]</scope>
</reference>
<gene>
    <name evidence="4" type="ORF">TTRE_0000149601</name>
</gene>
<feature type="region of interest" description="Disordered" evidence="2">
    <location>
        <begin position="534"/>
        <end position="555"/>
    </location>
</feature>
<evidence type="ECO:0000313" key="5">
    <source>
        <dbReference type="Proteomes" id="UP000030665"/>
    </source>
</evidence>
<dbReference type="Proteomes" id="UP000030665">
    <property type="component" value="Unassembled WGS sequence"/>
</dbReference>
<feature type="region of interest" description="Disordered" evidence="2">
    <location>
        <begin position="1"/>
        <end position="30"/>
    </location>
</feature>
<feature type="compositionally biased region" description="Polar residues" evidence="2">
    <location>
        <begin position="542"/>
        <end position="555"/>
    </location>
</feature>
<dbReference type="InterPro" id="IPR029071">
    <property type="entry name" value="Ubiquitin-like_domsf"/>
</dbReference>
<keyword evidence="1" id="KW-0175">Coiled coil</keyword>
<keyword evidence="5" id="KW-1185">Reference proteome</keyword>